<evidence type="ECO:0000313" key="2">
    <source>
        <dbReference type="EMBL" id="CAD7420600.1"/>
    </source>
</evidence>
<reference evidence="2" key="1">
    <citation type="submission" date="2020-11" db="EMBL/GenBank/DDBJ databases">
        <authorList>
            <person name="Tran Van P."/>
        </authorList>
    </citation>
    <scope>NUCLEOTIDE SEQUENCE</scope>
</reference>
<accession>A0A7R9HGA6</accession>
<feature type="chain" id="PRO_5030801221" description="Secreted protein" evidence="1">
    <location>
        <begin position="24"/>
        <end position="64"/>
    </location>
</feature>
<feature type="signal peptide" evidence="1">
    <location>
        <begin position="1"/>
        <end position="23"/>
    </location>
</feature>
<sequence length="64" mass="7090">MMSFSSKLVFLASHLTTCSVLNAKIMVDRTIITYCNDTLIHARIRTCSNKHRRCPAPAPGKGLV</sequence>
<evidence type="ECO:0008006" key="3">
    <source>
        <dbReference type="Google" id="ProtNLM"/>
    </source>
</evidence>
<keyword evidence="1" id="KW-0732">Signal</keyword>
<organism evidence="2">
    <name type="scientific">Timema poppense</name>
    <name type="common">Walking stick</name>
    <dbReference type="NCBI Taxonomy" id="170557"/>
    <lineage>
        <taxon>Eukaryota</taxon>
        <taxon>Metazoa</taxon>
        <taxon>Ecdysozoa</taxon>
        <taxon>Arthropoda</taxon>
        <taxon>Hexapoda</taxon>
        <taxon>Insecta</taxon>
        <taxon>Pterygota</taxon>
        <taxon>Neoptera</taxon>
        <taxon>Polyneoptera</taxon>
        <taxon>Phasmatodea</taxon>
        <taxon>Timematodea</taxon>
        <taxon>Timematoidea</taxon>
        <taxon>Timematidae</taxon>
        <taxon>Timema</taxon>
    </lineage>
</organism>
<dbReference type="EMBL" id="OD033764">
    <property type="protein sequence ID" value="CAD7420600.1"/>
    <property type="molecule type" value="Genomic_DNA"/>
</dbReference>
<proteinExistence type="predicted"/>
<gene>
    <name evidence="2" type="ORF">TPSB3V08_LOCUS14015</name>
</gene>
<protein>
    <recommendedName>
        <fullName evidence="3">Secreted protein</fullName>
    </recommendedName>
</protein>
<name>A0A7R9HGA6_TIMPO</name>
<evidence type="ECO:0000256" key="1">
    <source>
        <dbReference type="SAM" id="SignalP"/>
    </source>
</evidence>
<dbReference type="AlphaFoldDB" id="A0A7R9HGA6"/>